<feature type="transmembrane region" description="Helical" evidence="2">
    <location>
        <begin position="12"/>
        <end position="31"/>
    </location>
</feature>
<dbReference type="HOGENOM" id="CLU_140482_0_0_1"/>
<evidence type="ECO:0000313" key="3">
    <source>
        <dbReference type="EMBL" id="KIK00474.1"/>
    </source>
</evidence>
<accession>A0A0C9XFU9</accession>
<reference evidence="3 4" key="1">
    <citation type="submission" date="2014-04" db="EMBL/GenBank/DDBJ databases">
        <authorList>
            <consortium name="DOE Joint Genome Institute"/>
            <person name="Kuo A."/>
            <person name="Kohler A."/>
            <person name="Nagy L.G."/>
            <person name="Floudas D."/>
            <person name="Copeland A."/>
            <person name="Barry K.W."/>
            <person name="Cichocki N."/>
            <person name="Veneault-Fourrey C."/>
            <person name="LaButti K."/>
            <person name="Lindquist E.A."/>
            <person name="Lipzen A."/>
            <person name="Lundell T."/>
            <person name="Morin E."/>
            <person name="Murat C."/>
            <person name="Sun H."/>
            <person name="Tunlid A."/>
            <person name="Henrissat B."/>
            <person name="Grigoriev I.V."/>
            <person name="Hibbett D.S."/>
            <person name="Martin F."/>
            <person name="Nordberg H.P."/>
            <person name="Cantor M.N."/>
            <person name="Hua S.X."/>
        </authorList>
    </citation>
    <scope>NUCLEOTIDE SEQUENCE [LARGE SCALE GENOMIC DNA]</scope>
    <source>
        <strain evidence="3 4">LaAM-08-1</strain>
    </source>
</reference>
<keyword evidence="2" id="KW-0472">Membrane</keyword>
<feature type="transmembrane region" description="Helical" evidence="2">
    <location>
        <begin position="72"/>
        <end position="96"/>
    </location>
</feature>
<dbReference type="Proteomes" id="UP000054477">
    <property type="component" value="Unassembled WGS sequence"/>
</dbReference>
<reference evidence="4" key="2">
    <citation type="submission" date="2015-01" db="EMBL/GenBank/DDBJ databases">
        <title>Evolutionary Origins and Diversification of the Mycorrhizal Mutualists.</title>
        <authorList>
            <consortium name="DOE Joint Genome Institute"/>
            <consortium name="Mycorrhizal Genomics Consortium"/>
            <person name="Kohler A."/>
            <person name="Kuo A."/>
            <person name="Nagy L.G."/>
            <person name="Floudas D."/>
            <person name="Copeland A."/>
            <person name="Barry K.W."/>
            <person name="Cichocki N."/>
            <person name="Veneault-Fourrey C."/>
            <person name="LaButti K."/>
            <person name="Lindquist E.A."/>
            <person name="Lipzen A."/>
            <person name="Lundell T."/>
            <person name="Morin E."/>
            <person name="Murat C."/>
            <person name="Riley R."/>
            <person name="Ohm R."/>
            <person name="Sun H."/>
            <person name="Tunlid A."/>
            <person name="Henrissat B."/>
            <person name="Grigoriev I.V."/>
            <person name="Hibbett D.S."/>
            <person name="Martin F."/>
        </authorList>
    </citation>
    <scope>NUCLEOTIDE SEQUENCE [LARGE SCALE GENOMIC DNA]</scope>
    <source>
        <strain evidence="4">LaAM-08-1</strain>
    </source>
</reference>
<evidence type="ECO:0000313" key="4">
    <source>
        <dbReference type="Proteomes" id="UP000054477"/>
    </source>
</evidence>
<keyword evidence="2" id="KW-1133">Transmembrane helix</keyword>
<keyword evidence="4" id="KW-1185">Reference proteome</keyword>
<gene>
    <name evidence="3" type="ORF">K443DRAFT_679184</name>
</gene>
<dbReference type="OrthoDB" id="3041984at2759"/>
<feature type="region of interest" description="Disordered" evidence="1">
    <location>
        <begin position="117"/>
        <end position="168"/>
    </location>
</feature>
<name>A0A0C9XFU9_9AGAR</name>
<evidence type="ECO:0000256" key="2">
    <source>
        <dbReference type="SAM" id="Phobius"/>
    </source>
</evidence>
<feature type="compositionally biased region" description="Basic and acidic residues" evidence="1">
    <location>
        <begin position="117"/>
        <end position="151"/>
    </location>
</feature>
<proteinExistence type="predicted"/>
<feature type="transmembrane region" description="Helical" evidence="2">
    <location>
        <begin position="38"/>
        <end position="60"/>
    </location>
</feature>
<organism evidence="3 4">
    <name type="scientific">Laccaria amethystina LaAM-08-1</name>
    <dbReference type="NCBI Taxonomy" id="1095629"/>
    <lineage>
        <taxon>Eukaryota</taxon>
        <taxon>Fungi</taxon>
        <taxon>Dikarya</taxon>
        <taxon>Basidiomycota</taxon>
        <taxon>Agaricomycotina</taxon>
        <taxon>Agaricomycetes</taxon>
        <taxon>Agaricomycetidae</taxon>
        <taxon>Agaricales</taxon>
        <taxon>Agaricineae</taxon>
        <taxon>Hydnangiaceae</taxon>
        <taxon>Laccaria</taxon>
    </lineage>
</organism>
<dbReference type="AlphaFoldDB" id="A0A0C9XFU9"/>
<dbReference type="EMBL" id="KN838625">
    <property type="protein sequence ID" value="KIK00474.1"/>
    <property type="molecule type" value="Genomic_DNA"/>
</dbReference>
<evidence type="ECO:0000256" key="1">
    <source>
        <dbReference type="SAM" id="MobiDB-lite"/>
    </source>
</evidence>
<sequence length="168" mass="19755">MWPTVTIPIIHVYPLKTQLTILSVLLLISYLHRKSRFLIAFFITAYFLFKTIVPLARWAWIFFKAVAWFGFYIHYFQSGIGFVLSGVGFVLGTAVLSWNKGLEWLAGWMERTKREREAERERKREAELQRERERAWEAERGREREEMKRGGDGAGDARGGKKGKKNRR</sequence>
<protein>
    <submittedName>
        <fullName evidence="3">Uncharacterized protein</fullName>
    </submittedName>
</protein>
<keyword evidence="2" id="KW-0812">Transmembrane</keyword>